<dbReference type="AlphaFoldDB" id="A0A2T4JFN5"/>
<protein>
    <recommendedName>
        <fullName evidence="3">BspA family leucine-rich repeat surface protein</fullName>
    </recommendedName>
</protein>
<dbReference type="Proteomes" id="UP000241899">
    <property type="component" value="Unassembled WGS sequence"/>
</dbReference>
<organism evidence="1 2">
    <name type="scientific">Phaeovulum veldkampii DSM 11550</name>
    <dbReference type="NCBI Taxonomy" id="1185920"/>
    <lineage>
        <taxon>Bacteria</taxon>
        <taxon>Pseudomonadati</taxon>
        <taxon>Pseudomonadota</taxon>
        <taxon>Alphaproteobacteria</taxon>
        <taxon>Rhodobacterales</taxon>
        <taxon>Paracoccaceae</taxon>
        <taxon>Phaeovulum</taxon>
    </lineage>
</organism>
<proteinExistence type="predicted"/>
<name>A0A2T4JFN5_9RHOB</name>
<dbReference type="InterPro" id="IPR005046">
    <property type="entry name" value="DUF285"/>
</dbReference>
<reference evidence="1 2" key="1">
    <citation type="submission" date="2018-03" db="EMBL/GenBank/DDBJ databases">
        <title>Rhodobacter veldkampii.</title>
        <authorList>
            <person name="Meyer T.E."/>
            <person name="Miller S."/>
            <person name="Lodha T."/>
            <person name="Gandham S."/>
            <person name="Chintalapati S."/>
            <person name="Chintalapati V.R."/>
        </authorList>
    </citation>
    <scope>NUCLEOTIDE SEQUENCE [LARGE SCALE GENOMIC DNA]</scope>
    <source>
        <strain evidence="1 2">DSM 11550</strain>
    </source>
</reference>
<sequence length="961" mass="104247">MSALRYATGRGRFVGQSLIYPVPIPLDAAQYFGAALVGEDGQFYYSNGLEWIVPIEDNEILRPSALVPFSVDERTQLRLTTFRSPAGLEQTGIIFEISTNGVDFDGSITRIVPGFGNLYQIEFPEDGFGPGDRVLWRAAYTGTGGAQSNFSVPYAQTFPDLISRPAPITRENAITGTVRISDFESAAIFGYGYAETQTAFYAPDATPGVDAPLVTVTHTGGAITTVPIPPLEPARNYLWRSRYGGRLNASAPIIYSDWSSPRSFFLGAASLILTYDLTFATARTIYIPLGGGTVNNPLDVTIDWGDGISERFTTPGIKPHLYAEAAGPRVTVTITGRLDWYGTSQAIDQKALIRVENIGFAMGLTSLRGAFRQTTTALDHITPNIPETVTSFEELFYESSCAADLRDMDTRNIETIRRIFFRSDGVGPNCANWDVGRVADVFQAFANSQMNSPFSLGNWTSLTSMEQMFVQTQGNYYGGRDGRVRFNQSIATWDVSRITSMRLMFGCTASANVGAIGADFNQPINTWDVRAVQTFEGFMGHLGSPGITSGGAVFNQPLNLWNTSAATTLRRMFAIAPAFNQDISAWNIGSVTDLSGLFASVIGASAPIYHAFNRPLGRWNTASVSDMSFLFLNSSYNQPLADWQTGSVTTMRGMFQNCPFNQPIGTWDVGSVTDMAYMFASVLTNTSRVAFNQDIGAWNVGSVTDMTAMFGAVGAGSSQFHSFNNGGAPTINSWDVGRVTSMRAMFACGIGGSGIRTHPFNQPIGSWNVSNVADMTSMLAGNNHAFNQDISDWPLRIAGVTLTNIMDTDTGHAFSRENYARLLVGWANRVADASGPFNLAPRFDGKVYDDTLYRPAARLRSANEARAFLVSPRSLAVAGAAEPGIDGLYLFESSTGLYVAPTGWYFLKTASSWSLYDPEDQMRATGIGDHPWTVTTWSDLLAAATLRLDGAAWTITGDSPA</sequence>
<evidence type="ECO:0008006" key="3">
    <source>
        <dbReference type="Google" id="ProtNLM"/>
    </source>
</evidence>
<evidence type="ECO:0000313" key="2">
    <source>
        <dbReference type="Proteomes" id="UP000241899"/>
    </source>
</evidence>
<dbReference type="OrthoDB" id="9813840at2"/>
<gene>
    <name evidence="1" type="ORF">C5F46_12715</name>
</gene>
<dbReference type="EMBL" id="PZKF01000034">
    <property type="protein sequence ID" value="PTE16729.1"/>
    <property type="molecule type" value="Genomic_DNA"/>
</dbReference>
<keyword evidence="2" id="KW-1185">Reference proteome</keyword>
<comment type="caution">
    <text evidence="1">The sequence shown here is derived from an EMBL/GenBank/DDBJ whole genome shotgun (WGS) entry which is preliminary data.</text>
</comment>
<dbReference type="RefSeq" id="WP_107325721.1">
    <property type="nucleotide sequence ID" value="NZ_NHSP01000060.1"/>
</dbReference>
<accession>A0A2T4JFN5</accession>
<evidence type="ECO:0000313" key="1">
    <source>
        <dbReference type="EMBL" id="PTE16729.1"/>
    </source>
</evidence>
<dbReference type="Pfam" id="PF03382">
    <property type="entry name" value="DUF285"/>
    <property type="match status" value="3"/>
</dbReference>